<protein>
    <submittedName>
        <fullName evidence="6">All-trans-retinol 13,14-reductase</fullName>
    </submittedName>
</protein>
<dbReference type="PANTHER" id="PTHR46091">
    <property type="entry name" value="BLR7054 PROTEIN"/>
    <property type="match status" value="1"/>
</dbReference>
<keyword evidence="5" id="KW-0520">NAD</keyword>
<evidence type="ECO:0000256" key="3">
    <source>
        <dbReference type="ARBA" id="ARBA00022827"/>
    </source>
</evidence>
<evidence type="ECO:0000256" key="4">
    <source>
        <dbReference type="ARBA" id="ARBA00022857"/>
    </source>
</evidence>
<sequence length="505" mass="57814">MKKQYDVVIVGSGLGGLVSSIILAKEGYSVCVLEKNNQYGGNLQTFVRDKTIFDTGIHYIGGLEKGQNLYQYFKYLGIIDHLNLKKLDEDCFDMISFENDPNEYPHAQGYENFVNQLAVFFPEEKENLYNYCEKLKTVCDAFPLYNLNWEGKYDPEILELNAKETIDAFTENEKLKAVLAGSNFLYAGIPDKSPFYVHALSVNSYIQSSWRCINGGSQITKQLLKQLKKYGGEFYKYKEVTRFNVAENKVVSVDLKDGTQVSGSIFISNIEPKTTLKMAGSENFRKAFFNRIQDLEDVISAFSLYIVFKPESFKYINHNFYHFKKSDGVWTAQEYDENSWPKSYMASMNASKKEEIWAEGMTFLTYMKYKDVEPWADTFNTTAEENDRGESYEDFKNRKAAKFLEEIEIKFPGIRDCIKSIHTSTPLSYRDYIGGHNGNMYGYVKDSNNPMKTMIPVKTKLENLYLTGQSTNMHGVLGVTIGAVNTCSEIVGKEYLLTKINTESE</sequence>
<dbReference type="Pfam" id="PF13450">
    <property type="entry name" value="NAD_binding_8"/>
    <property type="match status" value="1"/>
</dbReference>
<dbReference type="PANTHER" id="PTHR46091:SF3">
    <property type="entry name" value="AMINE OXIDASE DOMAIN-CONTAINING PROTEIN"/>
    <property type="match status" value="1"/>
</dbReference>
<name>A0A1M5HIF0_FLAJO</name>
<keyword evidence="3" id="KW-0274">FAD</keyword>
<dbReference type="EMBL" id="FQWH01000001">
    <property type="protein sequence ID" value="SHG15592.1"/>
    <property type="molecule type" value="Genomic_DNA"/>
</dbReference>
<dbReference type="InterPro" id="IPR036188">
    <property type="entry name" value="FAD/NAD-bd_sf"/>
</dbReference>
<proteinExistence type="predicted"/>
<evidence type="ECO:0000256" key="1">
    <source>
        <dbReference type="ARBA" id="ARBA00022630"/>
    </source>
</evidence>
<keyword evidence="2" id="KW-0732">Signal</keyword>
<dbReference type="InterPro" id="IPR052206">
    <property type="entry name" value="Retinol_saturase"/>
</dbReference>
<organism evidence="6 7">
    <name type="scientific">Flavobacterium johnsoniae</name>
    <name type="common">Cytophaga johnsonae</name>
    <dbReference type="NCBI Taxonomy" id="986"/>
    <lineage>
        <taxon>Bacteria</taxon>
        <taxon>Pseudomonadati</taxon>
        <taxon>Bacteroidota</taxon>
        <taxon>Flavobacteriia</taxon>
        <taxon>Flavobacteriales</taxon>
        <taxon>Flavobacteriaceae</taxon>
        <taxon>Flavobacterium</taxon>
    </lineage>
</organism>
<dbReference type="SUPFAM" id="SSF51905">
    <property type="entry name" value="FAD/NAD(P)-binding domain"/>
    <property type="match status" value="1"/>
</dbReference>
<keyword evidence="4" id="KW-0521">NADP</keyword>
<gene>
    <name evidence="6" type="ORF">SAMN05444388_101870</name>
</gene>
<dbReference type="Gene3D" id="3.50.50.60">
    <property type="entry name" value="FAD/NAD(P)-binding domain"/>
    <property type="match status" value="2"/>
</dbReference>
<evidence type="ECO:0000256" key="5">
    <source>
        <dbReference type="ARBA" id="ARBA00023027"/>
    </source>
</evidence>
<accession>A0A1M5HIF0</accession>
<evidence type="ECO:0000313" key="7">
    <source>
        <dbReference type="Proteomes" id="UP000184112"/>
    </source>
</evidence>
<evidence type="ECO:0000256" key="2">
    <source>
        <dbReference type="ARBA" id="ARBA00022729"/>
    </source>
</evidence>
<dbReference type="RefSeq" id="WP_073408279.1">
    <property type="nucleotide sequence ID" value="NZ_FQWH01000001.1"/>
</dbReference>
<reference evidence="6 7" key="1">
    <citation type="submission" date="2016-11" db="EMBL/GenBank/DDBJ databases">
        <authorList>
            <person name="Jaros S."/>
            <person name="Januszkiewicz K."/>
            <person name="Wedrychowicz H."/>
        </authorList>
    </citation>
    <scope>NUCLEOTIDE SEQUENCE [LARGE SCALE GENOMIC DNA]</scope>
    <source>
        <strain evidence="6 7">DSM 6792</strain>
    </source>
</reference>
<keyword evidence="1" id="KW-0285">Flavoprotein</keyword>
<evidence type="ECO:0000313" key="6">
    <source>
        <dbReference type="EMBL" id="SHG15592.1"/>
    </source>
</evidence>
<dbReference type="AlphaFoldDB" id="A0A1M5HIF0"/>
<dbReference type="Proteomes" id="UP000184112">
    <property type="component" value="Unassembled WGS sequence"/>
</dbReference>